<sequence length="926" mass="105092">MTGCVPISVWTIFSRPAAFLRMKECHLAYVGKRERLVDGSSGQMIRFLYFGFSDKDVFCSAVQFTVLVCPLLFARGQLQYGAFAVNIPFKGSIKVVHQWPGLPKGVKFDPSDQELIWHLMAKHGKSGIKPHPFIDEFIPTVEEDEGICYTHPQKLPGVKQNGSVSHFFHRTFKAYNTGTRKRRRINTDDADVRWHKTGKTKPVLVDGKHLGCKKIMVLYISPLKGGKAEKTNWVIHQYHLGTGEDERDGEYVVSKLFFQQQFKPGDKNAQELTTSDDLESMAAESNLPDFTTLPTDKHVGTVQEVVHNPEHNLYQLQYGAFAVNIPFKGSIKVVHQWPGLPKGVKFDPSDQELIWHLMAKHGKSGIKPHPFIDEFIPTVEEDEGICYTHPQKLPGVKQNGSVSHFFHRTFKAYNTGTRKRRRINTDDADVRWHKTGKTKPVLVDGKHLGCKKIMVLYISPLKGGKAEKTNWVIHQYHLGAGEDERDGEYVVSKLFFQQQFKPGDKNAQELTTSDDLESMAAESNLPDFTTLPTDKHVGTVQEVVHNPEHNLYQLQYGAFAVNIPFKGSIKVVHQWPGLPKGVKFDPSDQELIWHLMAKHGKSGIKPHPFIDEFIPTVEEDEGICYTHPQKLPGVKQNGSVSHFFHRTFKAYNTGTRKRRRINTDDADVRWHKTGKTKPVLVDGKHLGCKKIMVLYISPLKGGKAEKTNWVIHQYHLGTGEDERDGEYVVSKIFFQQQFKPRDKNAQELTTSDDLESMAAESNLPDFTTLPTDKHVGTVQEVVHNPEHNLYQLNRNCEISIEETVVLPPSVKTTKDGDNLQSQDQKLWEGDSQFELLDSQQLAEGLALCDEFLLSQSQTSCGGGDEPRETKPCLAAYAHLSAEDFKKDLECQRLEPTDNTNLELDNTDEFRLSQIVWFRYHQLPSLK</sequence>
<dbReference type="PROSITE" id="PS51005">
    <property type="entry name" value="NAC"/>
    <property type="match status" value="3"/>
</dbReference>
<accession>A0A1D6LWG4</accession>
<dbReference type="ExpressionAtlas" id="A0A1D6LWG4">
    <property type="expression patterns" value="baseline and differential"/>
</dbReference>
<keyword evidence="3" id="KW-0804">Transcription</keyword>
<dbReference type="InterPro" id="IPR003441">
    <property type="entry name" value="NAC-dom"/>
</dbReference>
<dbReference type="STRING" id="4577.A0A1D6LWG4"/>
<proteinExistence type="predicted"/>
<evidence type="ECO:0000256" key="3">
    <source>
        <dbReference type="ARBA" id="ARBA00023163"/>
    </source>
</evidence>
<organism evidence="6">
    <name type="scientific">Zea mays</name>
    <name type="common">Maize</name>
    <dbReference type="NCBI Taxonomy" id="4577"/>
    <lineage>
        <taxon>Eukaryota</taxon>
        <taxon>Viridiplantae</taxon>
        <taxon>Streptophyta</taxon>
        <taxon>Embryophyta</taxon>
        <taxon>Tracheophyta</taxon>
        <taxon>Spermatophyta</taxon>
        <taxon>Magnoliopsida</taxon>
        <taxon>Liliopsida</taxon>
        <taxon>Poales</taxon>
        <taxon>Poaceae</taxon>
        <taxon>PACMAD clade</taxon>
        <taxon>Panicoideae</taxon>
        <taxon>Andropogonodae</taxon>
        <taxon>Andropogoneae</taxon>
        <taxon>Tripsacinae</taxon>
        <taxon>Zea</taxon>
    </lineage>
</organism>
<evidence type="ECO:0000256" key="4">
    <source>
        <dbReference type="ARBA" id="ARBA00023242"/>
    </source>
</evidence>
<dbReference type="GO" id="GO:0003677">
    <property type="term" value="F:DNA binding"/>
    <property type="evidence" value="ECO:0007669"/>
    <property type="project" value="UniProtKB-KW"/>
</dbReference>
<dbReference type="InterPro" id="IPR044799">
    <property type="entry name" value="SOG1-like"/>
</dbReference>
<feature type="domain" description="NAC" evidence="5">
    <location>
        <begin position="102"/>
        <end position="259"/>
    </location>
</feature>
<feature type="domain" description="NAC" evidence="5">
    <location>
        <begin position="340"/>
        <end position="497"/>
    </location>
</feature>
<dbReference type="IntAct" id="A0A1D6LWG4">
    <property type="interactions" value="2"/>
</dbReference>
<feature type="domain" description="NAC" evidence="5">
    <location>
        <begin position="578"/>
        <end position="735"/>
    </location>
</feature>
<dbReference type="PANTHER" id="PTHR31079">
    <property type="entry name" value="NAC DOMAIN-CONTAINING PROTEIN 73"/>
    <property type="match status" value="1"/>
</dbReference>
<name>A0A1D6LWG4_MAIZE</name>
<keyword evidence="4" id="KW-0539">Nucleus</keyword>
<dbReference type="AlphaFoldDB" id="A0A1D6LWG4"/>
<dbReference type="EMBL" id="CM000782">
    <property type="protein sequence ID" value="AQK83578.1"/>
    <property type="molecule type" value="Genomic_DNA"/>
</dbReference>
<dbReference type="SUPFAM" id="SSF101941">
    <property type="entry name" value="NAC domain"/>
    <property type="match status" value="3"/>
</dbReference>
<gene>
    <name evidence="6" type="ORF">ZEAMMB73_Zm00001d037315</name>
</gene>
<keyword evidence="2" id="KW-0238">DNA-binding</keyword>
<evidence type="ECO:0000313" key="6">
    <source>
        <dbReference type="EMBL" id="AQK83578.1"/>
    </source>
</evidence>
<dbReference type="InParanoid" id="A0A1D6LWG4"/>
<evidence type="ECO:0000256" key="2">
    <source>
        <dbReference type="ARBA" id="ARBA00023125"/>
    </source>
</evidence>
<evidence type="ECO:0000259" key="5">
    <source>
        <dbReference type="PROSITE" id="PS51005"/>
    </source>
</evidence>
<dbReference type="Pfam" id="PF02365">
    <property type="entry name" value="NAM"/>
    <property type="match status" value="3"/>
</dbReference>
<dbReference type="Gene3D" id="2.170.150.80">
    <property type="entry name" value="NAC domain"/>
    <property type="match status" value="3"/>
</dbReference>
<dbReference type="FunFam" id="2.170.150.80:FF:000009">
    <property type="entry name" value="NAC domain-containing protein 8"/>
    <property type="match status" value="3"/>
</dbReference>
<reference evidence="6" key="1">
    <citation type="submission" date="2015-12" db="EMBL/GenBank/DDBJ databases">
        <title>Update maize B73 reference genome by single molecule sequencing technologies.</title>
        <authorList>
            <consortium name="Maize Genome Sequencing Project"/>
            <person name="Ware D."/>
        </authorList>
    </citation>
    <scope>NUCLEOTIDE SEQUENCE</scope>
    <source>
        <tissue evidence="6">Seedling</tissue>
    </source>
</reference>
<dbReference type="SMR" id="A0A1D6LWG4"/>
<dbReference type="PANTHER" id="PTHR31079:SF9">
    <property type="entry name" value="SUPPRESSOR OF GAMMA RESPONSE 1"/>
    <property type="match status" value="1"/>
</dbReference>
<evidence type="ECO:0000256" key="1">
    <source>
        <dbReference type="ARBA" id="ARBA00023015"/>
    </source>
</evidence>
<keyword evidence="1" id="KW-0805">Transcription regulation</keyword>
<dbReference type="InterPro" id="IPR036093">
    <property type="entry name" value="NAC_dom_sf"/>
</dbReference>
<protein>
    <submittedName>
        <fullName evidence="6">NAC domain-containing protein 8</fullName>
    </submittedName>
</protein>
<dbReference type="GO" id="GO:0003700">
    <property type="term" value="F:DNA-binding transcription factor activity"/>
    <property type="evidence" value="ECO:0007669"/>
    <property type="project" value="InterPro"/>
</dbReference>